<dbReference type="RefSeq" id="WP_258393007.1">
    <property type="nucleotide sequence ID" value="NZ_AP019769.1"/>
</dbReference>
<proteinExistence type="predicted"/>
<dbReference type="EMBL" id="AP019769">
    <property type="protein sequence ID" value="BBL45692.1"/>
    <property type="molecule type" value="Genomic_DNA"/>
</dbReference>
<evidence type="ECO:0008006" key="3">
    <source>
        <dbReference type="Google" id="ProtNLM"/>
    </source>
</evidence>
<gene>
    <name evidence="1" type="ORF">MJ1_0539</name>
</gene>
<dbReference type="KEGG" id="naer:MJ1_0539"/>
<sequence>MKKIGDIELRLAKGPIPHYKELKELERSIIKYMIYEFGTKEIINRFSNPLWFNSFACLLGFEWNYSGMTTVTLQALKEITKEDNLPLIVLGGKGKRSKITEEVEMKDIKDKLKDKIKDLSITSAKIDNNLIQDGYNLYFHFLIADENNNTTVINQKMSIKEQKVRRFHWINIEYFNDNQIGFGYNNKTLNLADRKSEDLRKEIVELLNNDKEVIKNYIIRLKNQNNTILKYFNNDNKYIFYQELPYYLKIPDKIYYKALDIKESINNFKDIFFIKGLGPGLLRALAYTAKILYGSELSWKDPIIYTFAHGTKVGKPFYVQKKIMLEEAEFIKNAIEEAKVKKYFKIEAIKRLNNLIDI</sequence>
<dbReference type="PANTHER" id="PTHR38597">
    <property type="entry name" value="BLL3834 PROTEIN"/>
    <property type="match status" value="1"/>
</dbReference>
<protein>
    <recommendedName>
        <fullName evidence="3">DUF763 domain-containing protein</fullName>
    </recommendedName>
</protein>
<organism evidence="1 2">
    <name type="scientific">Nanobdella aerobiophila</name>
    <dbReference type="NCBI Taxonomy" id="2586965"/>
    <lineage>
        <taxon>Archaea</taxon>
        <taxon>Nanobdellota</taxon>
        <taxon>Nanobdellia</taxon>
        <taxon>Nanobdellales</taxon>
        <taxon>Nanobdellaceae</taxon>
        <taxon>Nanobdella</taxon>
    </lineage>
</organism>
<dbReference type="PANTHER" id="PTHR38597:SF1">
    <property type="entry name" value="BLL3834 PROTEIN"/>
    <property type="match status" value="1"/>
</dbReference>
<keyword evidence="2" id="KW-1185">Reference proteome</keyword>
<reference evidence="2" key="1">
    <citation type="journal article" date="2022" name="Int. J. Syst. Evol. Microbiol.">
        <title>Nanobdella aerobiophila gen. nov., sp. nov., a thermoacidophilic, obligate ectosymbiotic archaeon, and proposal of Nanobdellaceae fam. nov., Nanobdellales ord. nov. and Nanobdellia class. nov.</title>
        <authorList>
            <person name="Kato S."/>
            <person name="Ogasawara A."/>
            <person name="Itoh T."/>
            <person name="Sakai H.D."/>
            <person name="Shimizu M."/>
            <person name="Yuki M."/>
            <person name="Kaneko M."/>
            <person name="Takashina T."/>
            <person name="Ohkuma M."/>
        </authorList>
    </citation>
    <scope>NUCLEOTIDE SEQUENCE [LARGE SCALE GENOMIC DNA]</scope>
    <source>
        <strain evidence="2">MJ1</strain>
    </source>
</reference>
<dbReference type="GeneID" id="74568486"/>
<name>A0A915SIJ8_9ARCH</name>
<dbReference type="Pfam" id="PF05559">
    <property type="entry name" value="DUF763"/>
    <property type="match status" value="1"/>
</dbReference>
<dbReference type="Proteomes" id="UP001055553">
    <property type="component" value="Chromosome"/>
</dbReference>
<dbReference type="InterPro" id="IPR008482">
    <property type="entry name" value="DUF763"/>
</dbReference>
<evidence type="ECO:0000313" key="1">
    <source>
        <dbReference type="EMBL" id="BBL45692.1"/>
    </source>
</evidence>
<evidence type="ECO:0000313" key="2">
    <source>
        <dbReference type="Proteomes" id="UP001055553"/>
    </source>
</evidence>
<dbReference type="AlphaFoldDB" id="A0A915SIJ8"/>
<accession>A0A915SIJ8</accession>